<keyword evidence="7" id="KW-0012">Acyltransferase</keyword>
<dbReference type="InterPro" id="IPR049900">
    <property type="entry name" value="PKS_mFAS_DH"/>
</dbReference>
<dbReference type="PROSITE" id="PS00012">
    <property type="entry name" value="PHOSPHOPANTETHEINE"/>
    <property type="match status" value="1"/>
</dbReference>
<dbReference type="Pfam" id="PF21089">
    <property type="entry name" value="PKS_DH_N"/>
    <property type="match status" value="1"/>
</dbReference>
<dbReference type="SUPFAM" id="SSF51735">
    <property type="entry name" value="NAD(P)-binding Rossmann-fold domains"/>
    <property type="match status" value="2"/>
</dbReference>
<dbReference type="PANTHER" id="PTHR43775:SF51">
    <property type="entry name" value="INACTIVE PHENOLPHTHIOCEROL SYNTHESIS POLYKETIDE SYNTHASE TYPE I PKS1-RELATED"/>
    <property type="match status" value="1"/>
</dbReference>
<dbReference type="InterPro" id="IPR036736">
    <property type="entry name" value="ACP-like_sf"/>
</dbReference>
<dbReference type="InterPro" id="IPR020806">
    <property type="entry name" value="PKS_PP-bd"/>
</dbReference>
<dbReference type="Gene3D" id="3.40.50.720">
    <property type="entry name" value="NAD(P)-binding Rossmann-like Domain"/>
    <property type="match status" value="1"/>
</dbReference>
<dbReference type="InterPro" id="IPR016036">
    <property type="entry name" value="Malonyl_transacylase_ACP-bd"/>
</dbReference>
<evidence type="ECO:0000259" key="9">
    <source>
        <dbReference type="PROSITE" id="PS50075"/>
    </source>
</evidence>
<dbReference type="EMBL" id="AOEX01000007">
    <property type="protein sequence ID" value="EME67368.1"/>
    <property type="molecule type" value="Genomic_DNA"/>
</dbReference>
<dbReference type="CDD" id="cd08956">
    <property type="entry name" value="KR_3_FAS_SDR_x"/>
    <property type="match status" value="1"/>
</dbReference>
<comment type="pathway">
    <text evidence="1">Lipid metabolism.</text>
</comment>
<dbReference type="RefSeq" id="WP_003934160.1">
    <property type="nucleotide sequence ID" value="NZ_AOEX01000007.1"/>
</dbReference>
<dbReference type="Gene3D" id="3.40.366.10">
    <property type="entry name" value="Malonyl-Coenzyme A Acyl Carrier Protein, domain 2"/>
    <property type="match status" value="1"/>
</dbReference>
<evidence type="ECO:0000256" key="8">
    <source>
        <dbReference type="PROSITE-ProRule" id="PRU01363"/>
    </source>
</evidence>
<keyword evidence="5" id="KW-0276">Fatty acid metabolism</keyword>
<dbReference type="Pfam" id="PF14765">
    <property type="entry name" value="PS-DH"/>
    <property type="match status" value="1"/>
</dbReference>
<organism evidence="11 12">
    <name type="scientific">Rhodococcus ruber BKS 20-38</name>
    <dbReference type="NCBI Taxonomy" id="1278076"/>
    <lineage>
        <taxon>Bacteria</taxon>
        <taxon>Bacillati</taxon>
        <taxon>Actinomycetota</taxon>
        <taxon>Actinomycetes</taxon>
        <taxon>Mycobacteriales</taxon>
        <taxon>Nocardiaceae</taxon>
        <taxon>Rhodococcus</taxon>
    </lineage>
</organism>
<evidence type="ECO:0000259" key="10">
    <source>
        <dbReference type="PROSITE" id="PS52019"/>
    </source>
</evidence>
<dbReference type="InterPro" id="IPR014043">
    <property type="entry name" value="Acyl_transferase_dom"/>
</dbReference>
<dbReference type="SMART" id="SM00827">
    <property type="entry name" value="PKS_AT"/>
    <property type="match status" value="1"/>
</dbReference>
<evidence type="ECO:0000256" key="7">
    <source>
        <dbReference type="ARBA" id="ARBA00023315"/>
    </source>
</evidence>
<feature type="active site" description="Proton donor; for dehydratase activity" evidence="8">
    <location>
        <position position="491"/>
    </location>
</feature>
<dbReference type="InterPro" id="IPR036291">
    <property type="entry name" value="NAD(P)-bd_dom_sf"/>
</dbReference>
<keyword evidence="4" id="KW-0808">Transferase</keyword>
<dbReference type="InterPro" id="IPR055123">
    <property type="entry name" value="SpnB-like_Rossmann"/>
</dbReference>
<protein>
    <submittedName>
        <fullName evidence="11">Type I modular polyketide synthase</fullName>
    </submittedName>
</protein>
<accession>M3A393</accession>
<keyword evidence="2" id="KW-0596">Phosphopantetheine</keyword>
<proteinExistence type="predicted"/>
<dbReference type="SMART" id="SM00823">
    <property type="entry name" value="PKS_PP"/>
    <property type="match status" value="1"/>
</dbReference>
<dbReference type="Gene3D" id="1.10.1200.10">
    <property type="entry name" value="ACP-like"/>
    <property type="match status" value="1"/>
</dbReference>
<dbReference type="AlphaFoldDB" id="M3A393"/>
<dbReference type="Pfam" id="PF08659">
    <property type="entry name" value="KR"/>
    <property type="match status" value="1"/>
</dbReference>
<dbReference type="PROSITE" id="PS50075">
    <property type="entry name" value="CARRIER"/>
    <property type="match status" value="1"/>
</dbReference>
<dbReference type="Pfam" id="PF00698">
    <property type="entry name" value="Acyl_transf_1"/>
    <property type="match status" value="1"/>
</dbReference>
<keyword evidence="3" id="KW-0597">Phosphoprotein</keyword>
<dbReference type="Gene3D" id="3.30.70.3290">
    <property type="match status" value="1"/>
</dbReference>
<dbReference type="InterPro" id="IPR001227">
    <property type="entry name" value="Ac_transferase_dom_sf"/>
</dbReference>
<evidence type="ECO:0000256" key="2">
    <source>
        <dbReference type="ARBA" id="ARBA00022450"/>
    </source>
</evidence>
<keyword evidence="6" id="KW-0443">Lipid metabolism</keyword>
<dbReference type="Proteomes" id="UP000011731">
    <property type="component" value="Unassembled WGS sequence"/>
</dbReference>
<evidence type="ECO:0000256" key="4">
    <source>
        <dbReference type="ARBA" id="ARBA00022679"/>
    </source>
</evidence>
<dbReference type="Pfam" id="PF22953">
    <property type="entry name" value="SpnB_Rossmann"/>
    <property type="match status" value="1"/>
</dbReference>
<feature type="domain" description="Carrier" evidence="9">
    <location>
        <begin position="978"/>
        <end position="1053"/>
    </location>
</feature>
<dbReference type="InterPro" id="IPR057326">
    <property type="entry name" value="KR_dom"/>
</dbReference>
<dbReference type="PATRIC" id="fig|1278076.4.peg.81"/>
<dbReference type="InterPro" id="IPR020807">
    <property type="entry name" value="PKS_DH"/>
</dbReference>
<dbReference type="GO" id="GO:0031177">
    <property type="term" value="F:phosphopantetheine binding"/>
    <property type="evidence" value="ECO:0007669"/>
    <property type="project" value="InterPro"/>
</dbReference>
<dbReference type="SUPFAM" id="SSF55048">
    <property type="entry name" value="Probable ACP-binding domain of malonyl-CoA ACP transacylase"/>
    <property type="match status" value="1"/>
</dbReference>
<feature type="active site" description="Proton acceptor; for dehydratase activity" evidence="8">
    <location>
        <position position="330"/>
    </location>
</feature>
<dbReference type="SMART" id="SM00822">
    <property type="entry name" value="PKS_KR"/>
    <property type="match status" value="1"/>
</dbReference>
<dbReference type="Pfam" id="PF00550">
    <property type="entry name" value="PP-binding"/>
    <property type="match status" value="1"/>
</dbReference>
<dbReference type="SUPFAM" id="SSF47336">
    <property type="entry name" value="ACP-like"/>
    <property type="match status" value="1"/>
</dbReference>
<dbReference type="SUPFAM" id="SSF52151">
    <property type="entry name" value="FabD/lysophospholipase-like"/>
    <property type="match status" value="1"/>
</dbReference>
<dbReference type="Gene3D" id="3.10.129.110">
    <property type="entry name" value="Polyketide synthase dehydratase"/>
    <property type="match status" value="1"/>
</dbReference>
<dbReference type="InterPro" id="IPR042104">
    <property type="entry name" value="PKS_dehydratase_sf"/>
</dbReference>
<dbReference type="InterPro" id="IPR009081">
    <property type="entry name" value="PP-bd_ACP"/>
</dbReference>
<feature type="region of interest" description="N-terminal hotdog fold" evidence="8">
    <location>
        <begin position="298"/>
        <end position="418"/>
    </location>
</feature>
<dbReference type="GO" id="GO:0006633">
    <property type="term" value="P:fatty acid biosynthetic process"/>
    <property type="evidence" value="ECO:0007669"/>
    <property type="project" value="TreeGrafter"/>
</dbReference>
<comment type="caution">
    <text evidence="11">The sequence shown here is derived from an EMBL/GenBank/DDBJ whole genome shotgun (WGS) entry which is preliminary data.</text>
</comment>
<dbReference type="PROSITE" id="PS52019">
    <property type="entry name" value="PKS_MFAS_DH"/>
    <property type="match status" value="1"/>
</dbReference>
<keyword evidence="12" id="KW-1185">Reference proteome</keyword>
<evidence type="ECO:0000256" key="5">
    <source>
        <dbReference type="ARBA" id="ARBA00022832"/>
    </source>
</evidence>
<dbReference type="InterPro" id="IPR016035">
    <property type="entry name" value="Acyl_Trfase/lysoPLipase"/>
</dbReference>
<name>M3A393_9NOCA</name>
<dbReference type="InterPro" id="IPR049551">
    <property type="entry name" value="PKS_DH_C"/>
</dbReference>
<evidence type="ECO:0000256" key="3">
    <source>
        <dbReference type="ARBA" id="ARBA00022553"/>
    </source>
</evidence>
<dbReference type="FunFam" id="1.10.1200.10:FF:000007">
    <property type="entry name" value="Probable polyketide synthase pks17"/>
    <property type="match status" value="1"/>
</dbReference>
<evidence type="ECO:0000256" key="1">
    <source>
        <dbReference type="ARBA" id="ARBA00005189"/>
    </source>
</evidence>
<sequence length="1146" mass="121902">MDRVDVIQPVLFAVMVSLAELWRSYGVEPAAVIGHSQGEIAAACVAGILSVDDAARLVVLRSAALTALSGDGAMATVWCSAEEAGRRMGSGLSVATMNGPLSTTVCGSVEEVDSFVAACERDGLRARRIDVDYASHSEQVERIRDALVAVEVSPRVGEVPLWSTVTGDWVDGADLDSGYWYRNLREPVRFGQGVEALAGLGYGVFVEVSPHPVLTAAMQDCVDMAGSGAVVVESLRRDQGGLDRFLRSVGGAFVGGVDVDWRSVVRGGGVVDLPTYAFQHTPYWLEPTGAQAHPKTDHPLLGDTVELPDGGGFVHTNRLSLSTHPWLDDHRVHDHAIVAGAALVEMVLRAAEHVDCGDIEELVIHTPLVIPENGTVVVRTVTGSAGKSGARAVTIYSGTNGEWIRHASSTVVPALQSIPRWETQWPPLGAEQISLEGMYETLRKRGLGYGHTFCGMRALWRNGETLFAEVALPESEHAAIGRFGIHPALLDATLHPVVQNELVRESADQAVKLPFVWSGVRLYAAGATTLRVTLAPNGAGATRVEATDVSGAPVLLVESLQSLPINTDHLAVSRAVDHGQLFGIDWVPVPGTPTATVDDVYEVDGPPAAVLNRIRDWALSHSGRLAVVTRDAESDPEHGAVWGLVRSAQSEHPDRFVLVDLPAGEMDPGCELATAAMTCGHPQVAVRDGGIFTPRLTEVQANEQPVASFDGSVLITGGTGVLGALTARHLVSAYGVRSLTLVSRRGAEAPGAAELRAELESAGAQVDIRAVDVAHRDDLARVLSSISNLRAVIHTAGVLDDGTLSALTAERFEAVMRPKLTAARNLHELTLGTDLAHFVLFSSIAGTFGAVGQAAYAAANAALDSLARLRSDLGLPALSIAWGLWDEASGMTGHLSERDLQRNARNGVLGMSNSDGLALFDAGVRSGRPAVQAARLDLDRLRTPVVTTTRRRSAANQEAPESSLAELLVRAPKPDRDRIALDAVRGAIAAVVGIGDGAQVAPQQAFKEMGFDSLMAVELRNRLSALTDTRLPATLVFDHPSPESVANHLVELLAIDTEMQSDTEVSVLSELDRIETMLMDSVPGDSPTRQAVTDRLRDLVTRWTRTISDGAMTDVRHALDDASLAEVFDFIDQQFGTEPEGSSDVY</sequence>
<dbReference type="SMART" id="SM00826">
    <property type="entry name" value="PKS_DH"/>
    <property type="match status" value="1"/>
</dbReference>
<gene>
    <name evidence="11" type="ORF">G352_00387</name>
</gene>
<evidence type="ECO:0000313" key="11">
    <source>
        <dbReference type="EMBL" id="EME67368.1"/>
    </source>
</evidence>
<dbReference type="PANTHER" id="PTHR43775">
    <property type="entry name" value="FATTY ACID SYNTHASE"/>
    <property type="match status" value="1"/>
</dbReference>
<feature type="domain" description="PKS/mFAS DH" evidence="10">
    <location>
        <begin position="298"/>
        <end position="571"/>
    </location>
</feature>
<evidence type="ECO:0000256" key="6">
    <source>
        <dbReference type="ARBA" id="ARBA00023098"/>
    </source>
</evidence>
<dbReference type="SMART" id="SM01294">
    <property type="entry name" value="PKS_PP_betabranch"/>
    <property type="match status" value="1"/>
</dbReference>
<dbReference type="InterPro" id="IPR049552">
    <property type="entry name" value="PKS_DH_N"/>
</dbReference>
<dbReference type="InterPro" id="IPR013968">
    <property type="entry name" value="PKS_KR"/>
</dbReference>
<dbReference type="GO" id="GO:0004312">
    <property type="term" value="F:fatty acid synthase activity"/>
    <property type="evidence" value="ECO:0007669"/>
    <property type="project" value="TreeGrafter"/>
</dbReference>
<dbReference type="InterPro" id="IPR050091">
    <property type="entry name" value="PKS_NRPS_Biosynth_Enz"/>
</dbReference>
<evidence type="ECO:0000313" key="12">
    <source>
        <dbReference type="Proteomes" id="UP000011731"/>
    </source>
</evidence>
<dbReference type="InterPro" id="IPR006162">
    <property type="entry name" value="Ppantetheine_attach_site"/>
</dbReference>
<feature type="region of interest" description="C-terminal hotdog fold" evidence="8">
    <location>
        <begin position="430"/>
        <end position="571"/>
    </location>
</feature>
<reference evidence="11 12" key="1">
    <citation type="journal article" date="2013" name="Genome Announc.">
        <title>Draft Genome Sequence of Rhodococcus ruber Strain BKS 20-38.</title>
        <authorList>
            <person name="Bala M."/>
            <person name="Kumar S."/>
            <person name="Raghava G.P."/>
            <person name="Mayilraj S."/>
        </authorList>
    </citation>
    <scope>NUCLEOTIDE SEQUENCE [LARGE SCALE GENOMIC DNA]</scope>
    <source>
        <strain evidence="11 12">BKS 20-38</strain>
    </source>
</reference>